<name>A0A9X2SNW5_9PSEU</name>
<protein>
    <submittedName>
        <fullName evidence="1">Uncharacterized protein</fullName>
    </submittedName>
</protein>
<dbReference type="AlphaFoldDB" id="A0A9X2SNW5"/>
<dbReference type="Pfam" id="PF22075">
    <property type="entry name" value="DUF6939"/>
    <property type="match status" value="1"/>
</dbReference>
<dbReference type="Proteomes" id="UP001144096">
    <property type="component" value="Unassembled WGS sequence"/>
</dbReference>
<dbReference type="RefSeq" id="WP_257926009.1">
    <property type="nucleotide sequence ID" value="NZ_JAMXQV010000032.1"/>
</dbReference>
<organism evidence="1 2">
    <name type="scientific">Amycolatopsis iheyensis</name>
    <dbReference type="NCBI Taxonomy" id="2945988"/>
    <lineage>
        <taxon>Bacteria</taxon>
        <taxon>Bacillati</taxon>
        <taxon>Actinomycetota</taxon>
        <taxon>Actinomycetes</taxon>
        <taxon>Pseudonocardiales</taxon>
        <taxon>Pseudonocardiaceae</taxon>
        <taxon>Amycolatopsis</taxon>
    </lineage>
</organism>
<gene>
    <name evidence="1" type="ORF">M8542_42155</name>
</gene>
<proteinExistence type="predicted"/>
<reference evidence="1" key="1">
    <citation type="submission" date="2022-06" db="EMBL/GenBank/DDBJ databases">
        <title>Amycolatopsis iheyaensis sp. nov., a new species of the genus Amycolatopsis isolated from soil in Iheya island, Japan.</title>
        <authorList>
            <person name="Ngamcharungchit C."/>
            <person name="Kanto H."/>
            <person name="Take A."/>
            <person name="Intra B."/>
            <person name="Matsumoto A."/>
            <person name="Panbangred W."/>
            <person name="Inahashi Y."/>
        </authorList>
    </citation>
    <scope>NUCLEOTIDE SEQUENCE</scope>
    <source>
        <strain evidence="1">OK19-0408</strain>
    </source>
</reference>
<dbReference type="EMBL" id="JAMXQV010000032">
    <property type="protein sequence ID" value="MCR6489442.1"/>
    <property type="molecule type" value="Genomic_DNA"/>
</dbReference>
<evidence type="ECO:0000313" key="1">
    <source>
        <dbReference type="EMBL" id="MCR6489442.1"/>
    </source>
</evidence>
<evidence type="ECO:0000313" key="2">
    <source>
        <dbReference type="Proteomes" id="UP001144096"/>
    </source>
</evidence>
<accession>A0A9X2SNW5</accession>
<keyword evidence="2" id="KW-1185">Reference proteome</keyword>
<dbReference type="InterPro" id="IPR054219">
    <property type="entry name" value="DUF6939"/>
</dbReference>
<sequence length="183" mass="20450">MTVHVVNRRRNGVVARYPGALVADVTSRGPEPWVRFSPFYPHGGIPVPYSPGVVSASVEGIWQALKVFRGTGIDERKLKISTMKGLKRTVRKHGEVVGHRAGVAGTELLAYEQARRRIYLPSYRWVLENRLADLVGELRETSAERDIVLLDYTTNGAVDDLTKPLSHAALLRTHLSGEWPWTL</sequence>
<comment type="caution">
    <text evidence="1">The sequence shown here is derived from an EMBL/GenBank/DDBJ whole genome shotgun (WGS) entry which is preliminary data.</text>
</comment>